<organism evidence="2 3">
    <name type="scientific">Thamnidium elegans</name>
    <dbReference type="NCBI Taxonomy" id="101142"/>
    <lineage>
        <taxon>Eukaryota</taxon>
        <taxon>Fungi</taxon>
        <taxon>Fungi incertae sedis</taxon>
        <taxon>Mucoromycota</taxon>
        <taxon>Mucoromycotina</taxon>
        <taxon>Mucoromycetes</taxon>
        <taxon>Mucorales</taxon>
        <taxon>Mucorineae</taxon>
        <taxon>Mucoraceae</taxon>
        <taxon>Thamnidium</taxon>
    </lineage>
</organism>
<dbReference type="EMBL" id="JAEPRE010000008">
    <property type="protein sequence ID" value="KAG2237243.1"/>
    <property type="molecule type" value="Genomic_DNA"/>
</dbReference>
<sequence>MSDPFQVKPESKSWADMVEEEEEYERLHPEQDESSDISDSTPSLQPATDKSKEVIKELPIEQPNSKEVVIAAVEQESENDQGPEGTAPSGSFKEKLKKEELEEIKRKLQLELEEPKQEFEEPKQKIEEPKQELEESKQEIKEVLKEEPKEELEVKEEEPKDEESKVEEHKEKKPGEVVKEEEPEQVKETPKKEEIKLLSGSKASRWASAPSDPPKVSRWERPTASSYNEPQKLDFSAPSDPPKVSRWERPSTSSYDESQKLGSSASKWASAPASKYSTNRSKYDTNDRYDNSSNYQDRYSSKYDEPRGGKLKRSTFEDSGRLNKSVFEDSGRLNRSAFEGLGRLNRSTFEDSGRLNRSTFENNSYGSRNHYDKEFDHNDRNGGFDNKDNFRYNRKVEPVSEQEAEAIKQWNAYQPPADENDPVKPIEKPLPVIAEQKVSPVADQKSSHVVVEQDKELPVVQSPVKQEEKALPVVQEKSLPSVGSTPKTIPSILDFKPLPSSFSWADDIDNSDDDDEYDIILEKKEEEDTPVASGSDWSSFEEVEKEEEEEVSTLHQEPEVVDAKEEPSQSITNPQEPEIAAIEPVTQEEEKPTQPTFAWGSLKEEPNNDVVEVIEVTEEPKVIEEPVAKVEETPAPTYTWGSLEEPKFQVEQPQAAQAPSSPISKEDEEKALNYWNGFNKSEKPQETPAAKDMQLSDQVWEKYSPDTENQAVPQSTWNNNVFCNEEAAVPQEPTTPAWGALDNNSPAKVENSAIKDTWKSKLPAVVEDNASGWKSFAETVTAEPVIIQKKQVEPVVEQKKKVEVPVSNNWNTVQEPKKPQEINFSLEPTVASQQNVTPTISLVDSNTKAPKTISLSLADFVESSDKKAPKTISLNLADFNDPSDKKVPKNISLSLADFNEPSDKKAPKTITLNLQDFNEPSDKKKAPQNISFSFSDLNVDNGVERVAMKWGDMVEPSKEPKEISLKWSDIDHTRPREAPREVNLRWQDI</sequence>
<comment type="caution">
    <text evidence="2">The sequence shown here is derived from an EMBL/GenBank/DDBJ whole genome shotgun (WGS) entry which is preliminary data.</text>
</comment>
<evidence type="ECO:0000256" key="1">
    <source>
        <dbReference type="SAM" id="MobiDB-lite"/>
    </source>
</evidence>
<dbReference type="AlphaFoldDB" id="A0A8H7SZE6"/>
<feature type="compositionally biased region" description="Basic and acidic residues" evidence="1">
    <location>
        <begin position="281"/>
        <end position="290"/>
    </location>
</feature>
<feature type="region of interest" description="Disordered" evidence="1">
    <location>
        <begin position="477"/>
        <end position="604"/>
    </location>
</feature>
<dbReference type="Proteomes" id="UP000613177">
    <property type="component" value="Unassembled WGS sequence"/>
</dbReference>
<keyword evidence="3" id="KW-1185">Reference proteome</keyword>
<feature type="compositionally biased region" description="Polar residues" evidence="1">
    <location>
        <begin position="355"/>
        <end position="367"/>
    </location>
</feature>
<protein>
    <submittedName>
        <fullName evidence="2">Uncharacterized protein</fullName>
    </submittedName>
</protein>
<feature type="compositionally biased region" description="Low complexity" evidence="1">
    <location>
        <begin position="263"/>
        <end position="277"/>
    </location>
</feature>
<name>A0A8H7SZE6_9FUNG</name>
<evidence type="ECO:0000313" key="3">
    <source>
        <dbReference type="Proteomes" id="UP000613177"/>
    </source>
</evidence>
<proteinExistence type="predicted"/>
<feature type="compositionally biased region" description="Acidic residues" evidence="1">
    <location>
        <begin position="506"/>
        <end position="519"/>
    </location>
</feature>
<feature type="compositionally biased region" description="Basic and acidic residues" evidence="1">
    <location>
        <begin position="49"/>
        <end position="59"/>
    </location>
</feature>
<feature type="compositionally biased region" description="Polar residues" evidence="1">
    <location>
        <begin position="37"/>
        <end position="48"/>
    </location>
</feature>
<feature type="compositionally biased region" description="Basic and acidic residues" evidence="1">
    <location>
        <begin position="162"/>
        <end position="196"/>
    </location>
</feature>
<gene>
    <name evidence="2" type="ORF">INT48_006647</name>
</gene>
<feature type="compositionally biased region" description="Polar residues" evidence="1">
    <location>
        <begin position="250"/>
        <end position="262"/>
    </location>
</feature>
<feature type="compositionally biased region" description="Basic and acidic residues" evidence="1">
    <location>
        <begin position="299"/>
        <end position="318"/>
    </location>
</feature>
<accession>A0A8H7SZE6</accession>
<feature type="compositionally biased region" description="Basic and acidic residues" evidence="1">
    <location>
        <begin position="92"/>
        <end position="152"/>
    </location>
</feature>
<feature type="region of interest" description="Disordered" evidence="1">
    <location>
        <begin position="1"/>
        <end position="318"/>
    </location>
</feature>
<reference evidence="2" key="1">
    <citation type="submission" date="2021-01" db="EMBL/GenBank/DDBJ databases">
        <title>Metabolic potential, ecology and presence of endohyphal bacteria is reflected in genomic diversity of Mucoromycotina.</title>
        <authorList>
            <person name="Muszewska A."/>
            <person name="Okrasinska A."/>
            <person name="Steczkiewicz K."/>
            <person name="Drgas O."/>
            <person name="Orlowska M."/>
            <person name="Perlinska-Lenart U."/>
            <person name="Aleksandrzak-Piekarczyk T."/>
            <person name="Szatraj K."/>
            <person name="Zielenkiewicz U."/>
            <person name="Pilsyk S."/>
            <person name="Malc E."/>
            <person name="Mieczkowski P."/>
            <person name="Kruszewska J.S."/>
            <person name="Biernat P."/>
            <person name="Pawlowska J."/>
        </authorList>
    </citation>
    <scope>NUCLEOTIDE SEQUENCE</scope>
    <source>
        <strain evidence="2">WA0000018081</strain>
    </source>
</reference>
<evidence type="ECO:0000313" key="2">
    <source>
        <dbReference type="EMBL" id="KAG2237243.1"/>
    </source>
</evidence>
<feature type="compositionally biased region" description="Basic and acidic residues" evidence="1">
    <location>
        <begin position="369"/>
        <end position="391"/>
    </location>
</feature>
<feature type="region of interest" description="Disordered" evidence="1">
    <location>
        <begin position="647"/>
        <end position="670"/>
    </location>
</feature>
<feature type="region of interest" description="Disordered" evidence="1">
    <location>
        <begin position="353"/>
        <end position="391"/>
    </location>
</feature>
<feature type="compositionally biased region" description="Basic and acidic residues" evidence="1">
    <location>
        <begin position="556"/>
        <end position="567"/>
    </location>
</feature>
<feature type="compositionally biased region" description="Polar residues" evidence="1">
    <location>
        <begin position="651"/>
        <end position="663"/>
    </location>
</feature>
<feature type="compositionally biased region" description="Acidic residues" evidence="1">
    <location>
        <begin position="539"/>
        <end position="551"/>
    </location>
</feature>